<evidence type="ECO:0000313" key="2">
    <source>
        <dbReference type="Proteomes" id="UP000805193"/>
    </source>
</evidence>
<organism evidence="1 2">
    <name type="scientific">Ixodes persulcatus</name>
    <name type="common">Taiga tick</name>
    <dbReference type="NCBI Taxonomy" id="34615"/>
    <lineage>
        <taxon>Eukaryota</taxon>
        <taxon>Metazoa</taxon>
        <taxon>Ecdysozoa</taxon>
        <taxon>Arthropoda</taxon>
        <taxon>Chelicerata</taxon>
        <taxon>Arachnida</taxon>
        <taxon>Acari</taxon>
        <taxon>Parasitiformes</taxon>
        <taxon>Ixodida</taxon>
        <taxon>Ixodoidea</taxon>
        <taxon>Ixodidae</taxon>
        <taxon>Ixodinae</taxon>
        <taxon>Ixodes</taxon>
    </lineage>
</organism>
<reference evidence="1 2" key="1">
    <citation type="journal article" date="2020" name="Cell">
        <title>Large-Scale Comparative Analyses of Tick Genomes Elucidate Their Genetic Diversity and Vector Capacities.</title>
        <authorList>
            <consortium name="Tick Genome and Microbiome Consortium (TIGMIC)"/>
            <person name="Jia N."/>
            <person name="Wang J."/>
            <person name="Shi W."/>
            <person name="Du L."/>
            <person name="Sun Y."/>
            <person name="Zhan W."/>
            <person name="Jiang J.F."/>
            <person name="Wang Q."/>
            <person name="Zhang B."/>
            <person name="Ji P."/>
            <person name="Bell-Sakyi L."/>
            <person name="Cui X.M."/>
            <person name="Yuan T.T."/>
            <person name="Jiang B.G."/>
            <person name="Yang W.F."/>
            <person name="Lam T.T."/>
            <person name="Chang Q.C."/>
            <person name="Ding S.J."/>
            <person name="Wang X.J."/>
            <person name="Zhu J.G."/>
            <person name="Ruan X.D."/>
            <person name="Zhao L."/>
            <person name="Wei J.T."/>
            <person name="Ye R.Z."/>
            <person name="Que T.C."/>
            <person name="Du C.H."/>
            <person name="Zhou Y.H."/>
            <person name="Cheng J.X."/>
            <person name="Dai P.F."/>
            <person name="Guo W.B."/>
            <person name="Han X.H."/>
            <person name="Huang E.J."/>
            <person name="Li L.F."/>
            <person name="Wei W."/>
            <person name="Gao Y.C."/>
            <person name="Liu J.Z."/>
            <person name="Shao H.Z."/>
            <person name="Wang X."/>
            <person name="Wang C.C."/>
            <person name="Yang T.C."/>
            <person name="Huo Q.B."/>
            <person name="Li W."/>
            <person name="Chen H.Y."/>
            <person name="Chen S.E."/>
            <person name="Zhou L.G."/>
            <person name="Ni X.B."/>
            <person name="Tian J.H."/>
            <person name="Sheng Y."/>
            <person name="Liu T."/>
            <person name="Pan Y.S."/>
            <person name="Xia L.Y."/>
            <person name="Li J."/>
            <person name="Zhao F."/>
            <person name="Cao W.C."/>
        </authorList>
    </citation>
    <scope>NUCLEOTIDE SEQUENCE [LARGE SCALE GENOMIC DNA]</scope>
    <source>
        <strain evidence="1">Iper-2018</strain>
    </source>
</reference>
<proteinExistence type="predicted"/>
<comment type="caution">
    <text evidence="1">The sequence shown here is derived from an EMBL/GenBank/DDBJ whole genome shotgun (WGS) entry which is preliminary data.</text>
</comment>
<evidence type="ECO:0000313" key="1">
    <source>
        <dbReference type="EMBL" id="KAG0422979.1"/>
    </source>
</evidence>
<gene>
    <name evidence="1" type="ORF">HPB47_001265</name>
</gene>
<dbReference type="EMBL" id="JABSTQ010010161">
    <property type="protein sequence ID" value="KAG0422979.1"/>
    <property type="molecule type" value="Genomic_DNA"/>
</dbReference>
<keyword evidence="2" id="KW-1185">Reference proteome</keyword>
<accession>A0AC60PRH3</accession>
<sequence length="305" mass="34548">MKQSSPAMLGTSCENAQFLKPFYQILSSRECSREECVRPALPALFFSHFSCQFKQRDLDGDRDRRRVILHFISSAKPTTPYKVTMWVNFFRFFDVPLLKTINVSGYVRAAINFFAISGRAIPEDLRLKIIVVDRTQELGLLAYLADSGCGIDDMSTTKAQVANVEDPDVIVDRVTVSLNCPLQRTRLVAPCRGADCRHMQCFDALAYLRLNEATIRPSWRCPVCDKDVEMQGLRMDPFTMEVLRRVAKTCDTVQALGNGRWRAVDKRVDVISVSSVRTPRWPRLVNAKRETSVVSVVDLTDDVDA</sequence>
<name>A0AC60PRH3_IXOPE</name>
<protein>
    <submittedName>
        <fullName evidence="1">Uncharacterized protein</fullName>
    </submittedName>
</protein>
<dbReference type="Proteomes" id="UP000805193">
    <property type="component" value="Unassembled WGS sequence"/>
</dbReference>